<protein>
    <submittedName>
        <fullName evidence="1">Uncharacterized protein</fullName>
    </submittedName>
</protein>
<proteinExistence type="predicted"/>
<sequence length="156" mass="17339">MQSQRFEISVSSFEKYNPNPFIVFWTVLISLTQQGLGQASTFLLKGTDPSGPSIDLEAISGCRNWVLLQISEIAALDAWKQGCKRAGALDVVELVGRAGPIKDTLVTPLAQHEASLVDASNRANNILKWLVHSLLSRRAARTIRGRERDTRSRYLF</sequence>
<dbReference type="HOGENOM" id="CLU_1686388_0_0_1"/>
<dbReference type="OrthoDB" id="5213892at2759"/>
<keyword evidence="2" id="KW-1185">Reference proteome</keyword>
<reference evidence="1 2" key="1">
    <citation type="submission" date="2013-03" db="EMBL/GenBank/DDBJ databases">
        <title>The Genome Sequence of Cladophialophora psammophila CBS 110553.</title>
        <authorList>
            <consortium name="The Broad Institute Genomics Platform"/>
            <person name="Cuomo C."/>
            <person name="de Hoog S."/>
            <person name="Gorbushina A."/>
            <person name="Walker B."/>
            <person name="Young S.K."/>
            <person name="Zeng Q."/>
            <person name="Gargeya S."/>
            <person name="Fitzgerald M."/>
            <person name="Haas B."/>
            <person name="Abouelleil A."/>
            <person name="Allen A.W."/>
            <person name="Alvarado L."/>
            <person name="Arachchi H.M."/>
            <person name="Berlin A.M."/>
            <person name="Chapman S.B."/>
            <person name="Gainer-Dewar J."/>
            <person name="Goldberg J."/>
            <person name="Griggs A."/>
            <person name="Gujja S."/>
            <person name="Hansen M."/>
            <person name="Howarth C."/>
            <person name="Imamovic A."/>
            <person name="Ireland A."/>
            <person name="Larimer J."/>
            <person name="McCowan C."/>
            <person name="Murphy C."/>
            <person name="Pearson M."/>
            <person name="Poon T.W."/>
            <person name="Priest M."/>
            <person name="Roberts A."/>
            <person name="Saif S."/>
            <person name="Shea T."/>
            <person name="Sisk P."/>
            <person name="Sykes S."/>
            <person name="Wortman J."/>
            <person name="Nusbaum C."/>
            <person name="Birren B."/>
        </authorList>
    </citation>
    <scope>NUCLEOTIDE SEQUENCE [LARGE SCALE GENOMIC DNA]</scope>
    <source>
        <strain evidence="1 2">CBS 110553</strain>
    </source>
</reference>
<name>W9XHL1_9EURO</name>
<dbReference type="GeneID" id="19191608"/>
<evidence type="ECO:0000313" key="1">
    <source>
        <dbReference type="EMBL" id="EXJ69829.1"/>
    </source>
</evidence>
<dbReference type="Proteomes" id="UP000019471">
    <property type="component" value="Unassembled WGS sequence"/>
</dbReference>
<dbReference type="AlphaFoldDB" id="W9XHL1"/>
<comment type="caution">
    <text evidence="1">The sequence shown here is derived from an EMBL/GenBank/DDBJ whole genome shotgun (WGS) entry which is preliminary data.</text>
</comment>
<dbReference type="EMBL" id="AMGX01000010">
    <property type="protein sequence ID" value="EXJ69829.1"/>
    <property type="molecule type" value="Genomic_DNA"/>
</dbReference>
<dbReference type="RefSeq" id="XP_007745681.1">
    <property type="nucleotide sequence ID" value="XM_007747491.1"/>
</dbReference>
<organism evidence="1 2">
    <name type="scientific">Cladophialophora psammophila CBS 110553</name>
    <dbReference type="NCBI Taxonomy" id="1182543"/>
    <lineage>
        <taxon>Eukaryota</taxon>
        <taxon>Fungi</taxon>
        <taxon>Dikarya</taxon>
        <taxon>Ascomycota</taxon>
        <taxon>Pezizomycotina</taxon>
        <taxon>Eurotiomycetes</taxon>
        <taxon>Chaetothyriomycetidae</taxon>
        <taxon>Chaetothyriales</taxon>
        <taxon>Herpotrichiellaceae</taxon>
        <taxon>Cladophialophora</taxon>
    </lineage>
</organism>
<dbReference type="STRING" id="1182543.W9XHL1"/>
<evidence type="ECO:0000313" key="2">
    <source>
        <dbReference type="Proteomes" id="UP000019471"/>
    </source>
</evidence>
<accession>W9XHL1</accession>
<gene>
    <name evidence="1" type="ORF">A1O5_06901</name>
</gene>